<dbReference type="InterPro" id="IPR001130">
    <property type="entry name" value="TatD-like"/>
</dbReference>
<dbReference type="NCBIfam" id="TIGR00010">
    <property type="entry name" value="YchF/TatD family DNA exonuclease"/>
    <property type="match status" value="1"/>
</dbReference>
<keyword evidence="2 3" id="KW-0378">Hydrolase</keyword>
<name>A0ABT8UG83_9MYCO</name>
<dbReference type="Pfam" id="PF01026">
    <property type="entry name" value="TatD_DNase"/>
    <property type="match status" value="1"/>
</dbReference>
<comment type="caution">
    <text evidence="3">The sequence shown here is derived from an EMBL/GenBank/DDBJ whole genome shotgun (WGS) entry which is preliminary data.</text>
</comment>
<protein>
    <submittedName>
        <fullName evidence="3">TatD family hydrolase</fullName>
    </submittedName>
</protein>
<sequence length="291" mass="31217">MLIWTQPYGVAVSSKRSAGREAPPPPEPLTPLIDAHTHLDACGAQDADDVRAIVDRAEAVGVQTVVTIADDLASARWATRAAEWDPRVYAAVALHPTRANALTDAARAELERLAAHPRVVSVGETGMDLYWPGRLEGCATPAEQREAFAWHIDLAKRTGKPLMIHNRDADAEVLDVLRAEGTPDTVIFHCFSSDAAMARACVDAGWLISLSGTVSFRNAHALREAVPLIPADQLLIETDAPFLTPHPFRGAPNEPYCLPYTVRALAEVVGRPAEQLAGETTANARGAYGVA</sequence>
<dbReference type="InterPro" id="IPR032466">
    <property type="entry name" value="Metal_Hydrolase"/>
</dbReference>
<dbReference type="PANTHER" id="PTHR46124">
    <property type="entry name" value="D-AMINOACYL-TRNA DEACYLASE"/>
    <property type="match status" value="1"/>
</dbReference>
<dbReference type="GO" id="GO:0016787">
    <property type="term" value="F:hydrolase activity"/>
    <property type="evidence" value="ECO:0007669"/>
    <property type="project" value="UniProtKB-KW"/>
</dbReference>
<keyword evidence="1" id="KW-0479">Metal-binding</keyword>
<dbReference type="Gene3D" id="3.20.20.140">
    <property type="entry name" value="Metal-dependent hydrolases"/>
    <property type="match status" value="1"/>
</dbReference>
<dbReference type="EMBL" id="JAUMSQ010000027">
    <property type="protein sequence ID" value="MDO3635398.1"/>
    <property type="molecule type" value="Genomic_DNA"/>
</dbReference>
<accession>A0ABT8UG83</accession>
<organism evidence="3 4">
    <name type="scientific">Mycolicibacterium arseniciresistens</name>
    <dbReference type="NCBI Taxonomy" id="3062257"/>
    <lineage>
        <taxon>Bacteria</taxon>
        <taxon>Bacillati</taxon>
        <taxon>Actinomycetota</taxon>
        <taxon>Actinomycetes</taxon>
        <taxon>Mycobacteriales</taxon>
        <taxon>Mycobacteriaceae</taxon>
        <taxon>Mycolicibacterium</taxon>
    </lineage>
</organism>
<keyword evidence="4" id="KW-1185">Reference proteome</keyword>
<dbReference type="PANTHER" id="PTHR46124:SF2">
    <property type="entry name" value="D-AMINOACYL-TRNA DEACYLASE"/>
    <property type="match status" value="1"/>
</dbReference>
<evidence type="ECO:0000256" key="1">
    <source>
        <dbReference type="ARBA" id="ARBA00022723"/>
    </source>
</evidence>
<dbReference type="PROSITE" id="PS01091">
    <property type="entry name" value="TATD_3"/>
    <property type="match status" value="1"/>
</dbReference>
<dbReference type="InterPro" id="IPR018228">
    <property type="entry name" value="DNase_TatD-rel_CS"/>
</dbReference>
<dbReference type="RefSeq" id="WP_302913335.1">
    <property type="nucleotide sequence ID" value="NZ_JAUMSQ010000027.1"/>
</dbReference>
<dbReference type="PIRSF" id="PIRSF005902">
    <property type="entry name" value="DNase_TatD"/>
    <property type="match status" value="1"/>
</dbReference>
<evidence type="ECO:0000313" key="4">
    <source>
        <dbReference type="Proteomes" id="UP001168823"/>
    </source>
</evidence>
<dbReference type="CDD" id="cd01310">
    <property type="entry name" value="TatD_DNAse"/>
    <property type="match status" value="1"/>
</dbReference>
<dbReference type="InterPro" id="IPR015991">
    <property type="entry name" value="TatD/YcfH-like"/>
</dbReference>
<evidence type="ECO:0000256" key="2">
    <source>
        <dbReference type="ARBA" id="ARBA00022801"/>
    </source>
</evidence>
<dbReference type="Proteomes" id="UP001168823">
    <property type="component" value="Unassembled WGS sequence"/>
</dbReference>
<reference evidence="3" key="1">
    <citation type="submission" date="2023-07" db="EMBL/GenBank/DDBJ databases">
        <title>Mycolicibacterium sp. nov., a novel bacterial species.</title>
        <authorList>
            <person name="Cao Y."/>
        </authorList>
    </citation>
    <scope>NUCLEOTIDE SEQUENCE</scope>
    <source>
        <strain evidence="3">KC 300</strain>
    </source>
</reference>
<gene>
    <name evidence="3" type="ORF">Q2100_06565</name>
</gene>
<evidence type="ECO:0000313" key="3">
    <source>
        <dbReference type="EMBL" id="MDO3635398.1"/>
    </source>
</evidence>
<dbReference type="SUPFAM" id="SSF51556">
    <property type="entry name" value="Metallo-dependent hydrolases"/>
    <property type="match status" value="1"/>
</dbReference>
<proteinExistence type="predicted"/>